<dbReference type="InterPro" id="IPR011422">
    <property type="entry name" value="BRAP2/ETP1_RRM"/>
</dbReference>
<feature type="region of interest" description="Disordered" evidence="6">
    <location>
        <begin position="616"/>
        <end position="638"/>
    </location>
</feature>
<dbReference type="Pfam" id="PF13639">
    <property type="entry name" value="zf-RING_2"/>
    <property type="match status" value="1"/>
</dbReference>
<dbReference type="CDD" id="cd12717">
    <property type="entry name" value="RRM_ETP1"/>
    <property type="match status" value="1"/>
</dbReference>
<dbReference type="InterPro" id="IPR001841">
    <property type="entry name" value="Znf_RING"/>
</dbReference>
<dbReference type="InterPro" id="IPR013083">
    <property type="entry name" value="Znf_RING/FYVE/PHD"/>
</dbReference>
<keyword evidence="1" id="KW-0479">Metal-binding</keyword>
<reference evidence="10" key="1">
    <citation type="submission" date="2023-07" db="EMBL/GenBank/DDBJ databases">
        <title>A draft genome of Kazachstania heterogenica Y-27499.</title>
        <authorList>
            <person name="Donic C."/>
            <person name="Kralova J.S."/>
            <person name="Fidel L."/>
            <person name="Ben-Dor S."/>
            <person name="Jung S."/>
        </authorList>
    </citation>
    <scope>NUCLEOTIDE SEQUENCE [LARGE SCALE GENOMIC DNA]</scope>
    <source>
        <strain evidence="10">Y27499</strain>
    </source>
</reference>
<dbReference type="Proteomes" id="UP001306508">
    <property type="component" value="Unassembled WGS sequence"/>
</dbReference>
<feature type="coiled-coil region" evidence="5">
    <location>
        <begin position="535"/>
        <end position="576"/>
    </location>
</feature>
<dbReference type="PROSITE" id="PS50089">
    <property type="entry name" value="ZF_RING_2"/>
    <property type="match status" value="1"/>
</dbReference>
<dbReference type="Gene3D" id="3.30.40.10">
    <property type="entry name" value="Zinc/RING finger domain, C3HC4 (zinc finger)"/>
    <property type="match status" value="2"/>
</dbReference>
<comment type="caution">
    <text evidence="9">The sequence shown here is derived from an EMBL/GenBank/DDBJ whole genome shotgun (WGS) entry which is preliminary data.</text>
</comment>
<evidence type="ECO:0000256" key="6">
    <source>
        <dbReference type="SAM" id="MobiDB-lite"/>
    </source>
</evidence>
<feature type="domain" description="UBP-type" evidence="8">
    <location>
        <begin position="284"/>
        <end position="387"/>
    </location>
</feature>
<dbReference type="GO" id="GO:0005737">
    <property type="term" value="C:cytoplasm"/>
    <property type="evidence" value="ECO:0007669"/>
    <property type="project" value="TreeGrafter"/>
</dbReference>
<evidence type="ECO:0000256" key="3">
    <source>
        <dbReference type="ARBA" id="ARBA00022833"/>
    </source>
</evidence>
<feature type="coiled-coil region" evidence="5">
    <location>
        <begin position="451"/>
        <end position="509"/>
    </location>
</feature>
<keyword evidence="2 4" id="KW-0863">Zinc-finger</keyword>
<evidence type="ECO:0000256" key="1">
    <source>
        <dbReference type="ARBA" id="ARBA00022723"/>
    </source>
</evidence>
<dbReference type="Pfam" id="PF07576">
    <property type="entry name" value="BRAP2"/>
    <property type="match status" value="1"/>
</dbReference>
<accession>A0AAN7ZZ20</accession>
<sequence>MKSMYRLVIHLESESRAKEVFNAFICDNTDLTPEISTEKKESEALLKEDQEEIRIHRYSIITDLIQEKDRMLDKKDKVISQYMGHGIIRLFKESDTSQISADNNEDMQGNSTATLTVPGDDTMLCILFVPTYFTVHDLLHFYIGDDIVHNQISNFRILQNHDAGVGFNFTVLMKFKDPVGARRFKETFNGKKFSKIDPERCHVVFIKEVTFKANLFDNNEELVPYLLTDPFTRLNEDNMDKGQSVELPMCPVCLERMDAETTGLITIPCQHTFHCHCLDAWKNSKCPVCRYSSFRLTRDSLIQKAGDSPKCTICGDKSNLWICLICGNIGCGRYNSKHAIQHFESTSHCFAMDMKTQRVWDYAGDNYVHRIVQNEVDGKLVEVSGNLPNVIFENNNMAGESSGDDGGIVANSNLGNGQQNENANTSGKCLDLAENFLRNKEYHLEYVQVLISQLESQREYYEEKIERLQEKSLQDSHIWNEQKHLEERYEKLESNFLELQAEFRKIELENKKLKTINETKLNNYQKESSEKDQIIKGMSRNLDDQIKKYDRLKELNNELLDKNKNLEEEVKDLMFYINARDKFEGATEEEINGTVMVQHSTKDFNTDAKEIANISSSKNKKKNKKKKRKNKNNSITKAELTLPSDVDSSRCLIQD</sequence>
<dbReference type="SMART" id="SM00184">
    <property type="entry name" value="RING"/>
    <property type="match status" value="1"/>
</dbReference>
<feature type="domain" description="RING-type" evidence="7">
    <location>
        <begin position="250"/>
        <end position="290"/>
    </location>
</feature>
<dbReference type="EMBL" id="JAWIZZ010000006">
    <property type="protein sequence ID" value="KAK5782146.1"/>
    <property type="molecule type" value="Genomic_DNA"/>
</dbReference>
<keyword evidence="10" id="KW-1185">Reference proteome</keyword>
<dbReference type="SUPFAM" id="SSF57850">
    <property type="entry name" value="RING/U-box"/>
    <property type="match status" value="1"/>
</dbReference>
<evidence type="ECO:0000256" key="5">
    <source>
        <dbReference type="SAM" id="Coils"/>
    </source>
</evidence>
<gene>
    <name evidence="9" type="ORF">RI543_000070</name>
</gene>
<evidence type="ECO:0000259" key="8">
    <source>
        <dbReference type="PROSITE" id="PS50271"/>
    </source>
</evidence>
<dbReference type="InterPro" id="IPR047243">
    <property type="entry name" value="RING-H2_BRAP2"/>
</dbReference>
<dbReference type="Pfam" id="PF02148">
    <property type="entry name" value="zf-UBP"/>
    <property type="match status" value="1"/>
</dbReference>
<evidence type="ECO:0000313" key="10">
    <source>
        <dbReference type="Proteomes" id="UP001306508"/>
    </source>
</evidence>
<evidence type="ECO:0000259" key="7">
    <source>
        <dbReference type="PROSITE" id="PS50089"/>
    </source>
</evidence>
<dbReference type="PANTHER" id="PTHR24007:SF7">
    <property type="entry name" value="BRCA1-ASSOCIATED PROTEIN"/>
    <property type="match status" value="1"/>
</dbReference>
<dbReference type="GO" id="GO:0008270">
    <property type="term" value="F:zinc ion binding"/>
    <property type="evidence" value="ECO:0007669"/>
    <property type="project" value="UniProtKB-KW"/>
</dbReference>
<dbReference type="PROSITE" id="PS50271">
    <property type="entry name" value="ZF_UBP"/>
    <property type="match status" value="1"/>
</dbReference>
<dbReference type="InterPro" id="IPR001607">
    <property type="entry name" value="Znf_UBP"/>
</dbReference>
<name>A0AAN7ZZ20_9SACH</name>
<keyword evidence="3" id="KW-0862">Zinc</keyword>
<dbReference type="InterPro" id="IPR034931">
    <property type="entry name" value="ETP1_RRM"/>
</dbReference>
<protein>
    <submittedName>
        <fullName evidence="9">Uncharacterized protein</fullName>
    </submittedName>
</protein>
<dbReference type="SMART" id="SM00290">
    <property type="entry name" value="ZnF_UBP"/>
    <property type="match status" value="1"/>
</dbReference>
<feature type="compositionally biased region" description="Basic residues" evidence="6">
    <location>
        <begin position="618"/>
        <end position="631"/>
    </location>
</feature>
<keyword evidence="5" id="KW-0175">Coiled coil</keyword>
<evidence type="ECO:0000256" key="2">
    <source>
        <dbReference type="ARBA" id="ARBA00022771"/>
    </source>
</evidence>
<dbReference type="CDD" id="cd16457">
    <property type="entry name" value="RING-H2_BRAP2"/>
    <property type="match status" value="1"/>
</dbReference>
<dbReference type="GO" id="GO:0016567">
    <property type="term" value="P:protein ubiquitination"/>
    <property type="evidence" value="ECO:0007669"/>
    <property type="project" value="TreeGrafter"/>
</dbReference>
<dbReference type="GO" id="GO:0007265">
    <property type="term" value="P:Ras protein signal transduction"/>
    <property type="evidence" value="ECO:0007669"/>
    <property type="project" value="TreeGrafter"/>
</dbReference>
<evidence type="ECO:0000256" key="4">
    <source>
        <dbReference type="PROSITE-ProRule" id="PRU00502"/>
    </source>
</evidence>
<dbReference type="GO" id="GO:0061630">
    <property type="term" value="F:ubiquitin protein ligase activity"/>
    <property type="evidence" value="ECO:0007669"/>
    <property type="project" value="TreeGrafter"/>
</dbReference>
<evidence type="ECO:0000313" key="9">
    <source>
        <dbReference type="EMBL" id="KAK5782146.1"/>
    </source>
</evidence>
<dbReference type="PANTHER" id="PTHR24007">
    <property type="entry name" value="BRCA1-ASSOCIATED PROTEIN"/>
    <property type="match status" value="1"/>
</dbReference>
<organism evidence="9 10">
    <name type="scientific">Arxiozyma heterogenica</name>
    <dbReference type="NCBI Taxonomy" id="278026"/>
    <lineage>
        <taxon>Eukaryota</taxon>
        <taxon>Fungi</taxon>
        <taxon>Dikarya</taxon>
        <taxon>Ascomycota</taxon>
        <taxon>Saccharomycotina</taxon>
        <taxon>Saccharomycetes</taxon>
        <taxon>Saccharomycetales</taxon>
        <taxon>Saccharomycetaceae</taxon>
        <taxon>Arxiozyma</taxon>
    </lineage>
</organism>
<proteinExistence type="predicted"/>
<dbReference type="AlphaFoldDB" id="A0AAN7ZZ20"/>